<dbReference type="Pfam" id="PF00240">
    <property type="entry name" value="ubiquitin"/>
    <property type="match status" value="2"/>
</dbReference>
<evidence type="ECO:0000313" key="7">
    <source>
        <dbReference type="Proteomes" id="UP000694845"/>
    </source>
</evidence>
<dbReference type="SMART" id="SM00005">
    <property type="entry name" value="DEATH"/>
    <property type="match status" value="2"/>
</dbReference>
<feature type="compositionally biased region" description="Polar residues" evidence="3">
    <location>
        <begin position="108"/>
        <end position="118"/>
    </location>
</feature>
<dbReference type="KEGG" id="aplc:110975822"/>
<keyword evidence="1" id="KW-0547">Nucleotide-binding</keyword>
<reference evidence="8" key="1">
    <citation type="submission" date="2025-08" db="UniProtKB">
        <authorList>
            <consortium name="RefSeq"/>
        </authorList>
    </citation>
    <scope>IDENTIFICATION</scope>
</reference>
<accession>A0A8B7XWY0</accession>
<feature type="region of interest" description="Disordered" evidence="3">
    <location>
        <begin position="94"/>
        <end position="122"/>
    </location>
</feature>
<feature type="domain" description="Ubiquitin-like" evidence="5">
    <location>
        <begin position="138"/>
        <end position="217"/>
    </location>
</feature>
<dbReference type="Pfam" id="PF00531">
    <property type="entry name" value="Death"/>
    <property type="match status" value="2"/>
</dbReference>
<evidence type="ECO:0000259" key="6">
    <source>
        <dbReference type="PROSITE" id="PS50837"/>
    </source>
</evidence>
<evidence type="ECO:0000259" key="5">
    <source>
        <dbReference type="PROSITE" id="PS50053"/>
    </source>
</evidence>
<dbReference type="PANTHER" id="PTHR46312">
    <property type="entry name" value="NACHT DOMAIN-CONTAINING PROTEIN"/>
    <property type="match status" value="1"/>
</dbReference>
<dbReference type="InterPro" id="IPR029071">
    <property type="entry name" value="Ubiquitin-like_domsf"/>
</dbReference>
<protein>
    <submittedName>
        <fullName evidence="8">Protein NLRC5-like isoform X1</fullName>
    </submittedName>
</protein>
<feature type="domain" description="Ubiquitin-like" evidence="5">
    <location>
        <begin position="371"/>
        <end position="453"/>
    </location>
</feature>
<dbReference type="Gene3D" id="1.10.533.10">
    <property type="entry name" value="Death Domain, Fas"/>
    <property type="match status" value="2"/>
</dbReference>
<sequence>MSSVAMSFIQLKKVSTVQENGVNCTRTRQSPHSKYMEGFFHLCGAPIAKMPQKTIQQLDEDNKATAVVYDHSNAKLVTRRNKVRRSRKEAFLTAIPYRRSSSHHRQGGNDQPPSSLTARKSKRKLVTESVVISAKQKLLVCVRTHPLHVAKEICFELDPETPVSSLKELIHKKFGVQPKHQRLHIRENFQLCDLLTLQENGVDKDKIISLRVSTDDPGQDSPKDKSSFCEEYLQNLSLKVQSSWKELAKHLGYEDTQIAEIQSTTEGTSEASHKVLLTWWEKMTNQDEASQKLRRALETAGLTDSAQNIPVCQSGDEVQRAKPEERDEISAKKERQENGSSTTEEQKLKREHSSDTDRLHNFCIRYGKQQLQIFVRNPLLRGPKTLCFQLDPETTISSLKLSIGKKIGVQPHLQRLIIRRNWRTFQLCDLLTLNDCGVQQDENILLRLSTDGLLGGGKKGPVHTEEKNSESSNTHSEQDPERPVDTPAMPQQDAQAPSTSSASAEQVGSGYLLRLARKLREEWKYLAINLGFSPDDIETFVRNDGEDSPQQKFKMLEAWWEKQDNPEKAVQNLRGALQEAGRADLASKIPGMHATKHQLGKEPDKHPGSSDLCQDIGSKLRNILKKLYMSTGSYVQLISKVDDQMHTVGYATVQLRTREKVPDPLGKCQERVQIINSTDYAKIFRQNTETGNLIKRLIFVGHDGIGKSTIFDKIAYDWAEGMSEELQKFKLVISLKMCAVDQTSDLDDVVVDQLLDKDSGISKENIDQFILENSNEVLILLDGFDEMSSRSLDPVKFGSILKALNRTKYRDCFICVSTRPSYLDILKSESLVQYHGKDFEVVGFEQNDVKEYARKYHQNTPGDAEAFIKTIYNSSTLRDLAKIPMLLLLMCLLWEENKQLPETMSRLYTEAVDNMFRRKANVSGKDVKKALIAIGKTALHGLQAADRKFSFRDNEFEQNALGLAIKAGIVNRQRVYRKQKYHTSIQFIHRTMQEYCAAKYLQDLNRRVFKKTRCKSILKGLCSTMDGVVSSEYLFRFCCGDNEGCMVTIVKLLERSTNAYHNQPNFQSNVVQAISRGCFFESQSSKAPEWLTSDFTIPPCIDVRNSVDSCSFKYLFEVICTSNNNTEQLSNLKSVFVSDVSSVRGLITALGYMKNLTDLQLTECYLENGVLKNMMMALKDNKTLTKLCINGNDTSGGVAEEWAPHIKRLTGLKILEIVSCGLTNLDMKHIASSVSGMPSLQTLILAGNTALGGSADSWSSYLPQMTRVKTLNLSNCSLQSTDIEHIAVCISDMFEMNNLILSDNRTLSRSVKSWSNYLQRMTHVKTLNLSNCSLEWTDVEHIILSAREMPRLSSVFLEGNLALRDGPGHLWGRYFPEMTLVQAMNLEDCSMGWIDLELVASPAHKLPHLILLQDGHDHESYMVTFLVKGGEQSHTMGKMVFVKMYRCI</sequence>
<evidence type="ECO:0000256" key="3">
    <source>
        <dbReference type="SAM" id="MobiDB-lite"/>
    </source>
</evidence>
<feature type="compositionally biased region" description="Basic and acidic residues" evidence="3">
    <location>
        <begin position="344"/>
        <end position="353"/>
    </location>
</feature>
<dbReference type="Proteomes" id="UP000694845">
    <property type="component" value="Unplaced"/>
</dbReference>
<feature type="domain" description="Death" evidence="4">
    <location>
        <begin position="521"/>
        <end position="593"/>
    </location>
</feature>
<dbReference type="Pfam" id="PF05729">
    <property type="entry name" value="NACHT"/>
    <property type="match status" value="1"/>
</dbReference>
<dbReference type="SUPFAM" id="SSF54236">
    <property type="entry name" value="Ubiquitin-like"/>
    <property type="match status" value="2"/>
</dbReference>
<feature type="domain" description="NACHT" evidence="6">
    <location>
        <begin position="695"/>
        <end position="789"/>
    </location>
</feature>
<dbReference type="SUPFAM" id="SSF47986">
    <property type="entry name" value="DEATH domain"/>
    <property type="match status" value="2"/>
</dbReference>
<dbReference type="GeneID" id="110975822"/>
<proteinExistence type="predicted"/>
<feature type="region of interest" description="Disordered" evidence="3">
    <location>
        <begin position="455"/>
        <end position="507"/>
    </location>
</feature>
<dbReference type="Gene3D" id="3.10.20.90">
    <property type="entry name" value="Phosphatidylinositol 3-kinase Catalytic Subunit, Chain A, domain 1"/>
    <property type="match status" value="2"/>
</dbReference>
<evidence type="ECO:0000256" key="2">
    <source>
        <dbReference type="ARBA" id="ARBA00022840"/>
    </source>
</evidence>
<feature type="region of interest" description="Disordered" evidence="3">
    <location>
        <begin position="306"/>
        <end position="353"/>
    </location>
</feature>
<dbReference type="InterPro" id="IPR027417">
    <property type="entry name" value="P-loop_NTPase"/>
</dbReference>
<dbReference type="RefSeq" id="XP_022084321.1">
    <property type="nucleotide sequence ID" value="XM_022228629.1"/>
</dbReference>
<feature type="domain" description="Death" evidence="4">
    <location>
        <begin position="243"/>
        <end position="309"/>
    </location>
</feature>
<dbReference type="CDD" id="cd17039">
    <property type="entry name" value="Ubl_ubiquitin_like"/>
    <property type="match status" value="1"/>
</dbReference>
<dbReference type="InterPro" id="IPR032675">
    <property type="entry name" value="LRR_dom_sf"/>
</dbReference>
<dbReference type="SUPFAM" id="SSF52047">
    <property type="entry name" value="RNI-like"/>
    <property type="match status" value="1"/>
</dbReference>
<dbReference type="PROSITE" id="PS50837">
    <property type="entry name" value="NACHT"/>
    <property type="match status" value="1"/>
</dbReference>
<evidence type="ECO:0000256" key="1">
    <source>
        <dbReference type="ARBA" id="ARBA00022741"/>
    </source>
</evidence>
<keyword evidence="7" id="KW-1185">Reference proteome</keyword>
<dbReference type="GO" id="GO:0005524">
    <property type="term" value="F:ATP binding"/>
    <property type="evidence" value="ECO:0007669"/>
    <property type="project" value="UniProtKB-KW"/>
</dbReference>
<dbReference type="SMART" id="SM00213">
    <property type="entry name" value="UBQ"/>
    <property type="match status" value="2"/>
</dbReference>
<dbReference type="PANTHER" id="PTHR46312:SF2">
    <property type="entry name" value="NUCLEOTIDE-BINDING OLIGOMERIZATION DOMAIN-CONTAINING PROTEIN 2-LIKE"/>
    <property type="match status" value="1"/>
</dbReference>
<dbReference type="PROSITE" id="PS50017">
    <property type="entry name" value="DEATH_DOMAIN"/>
    <property type="match status" value="2"/>
</dbReference>
<dbReference type="InterPro" id="IPR007111">
    <property type="entry name" value="NACHT_NTPase"/>
</dbReference>
<organism evidence="7 8">
    <name type="scientific">Acanthaster planci</name>
    <name type="common">Crown-of-thorns starfish</name>
    <dbReference type="NCBI Taxonomy" id="133434"/>
    <lineage>
        <taxon>Eukaryota</taxon>
        <taxon>Metazoa</taxon>
        <taxon>Echinodermata</taxon>
        <taxon>Eleutherozoa</taxon>
        <taxon>Asterozoa</taxon>
        <taxon>Asteroidea</taxon>
        <taxon>Valvatacea</taxon>
        <taxon>Valvatida</taxon>
        <taxon>Acanthasteridae</taxon>
        <taxon>Acanthaster</taxon>
    </lineage>
</organism>
<feature type="compositionally biased region" description="Basic and acidic residues" evidence="3">
    <location>
        <begin position="317"/>
        <end position="337"/>
    </location>
</feature>
<dbReference type="InterPro" id="IPR000488">
    <property type="entry name" value="Death_dom"/>
</dbReference>
<name>A0A8B7XWY0_ACAPL</name>
<gene>
    <name evidence="8" type="primary">LOC110975822</name>
</gene>
<dbReference type="SUPFAM" id="SSF52540">
    <property type="entry name" value="P-loop containing nucleoside triphosphate hydrolases"/>
    <property type="match status" value="1"/>
</dbReference>
<dbReference type="OrthoDB" id="120976at2759"/>
<feature type="compositionally biased region" description="Polar residues" evidence="3">
    <location>
        <begin position="492"/>
        <end position="506"/>
    </location>
</feature>
<keyword evidence="2" id="KW-0067">ATP-binding</keyword>
<dbReference type="Gene3D" id="3.80.10.10">
    <property type="entry name" value="Ribonuclease Inhibitor"/>
    <property type="match status" value="2"/>
</dbReference>
<dbReference type="CDD" id="cd01670">
    <property type="entry name" value="Death"/>
    <property type="match status" value="2"/>
</dbReference>
<dbReference type="GO" id="GO:0007165">
    <property type="term" value="P:signal transduction"/>
    <property type="evidence" value="ECO:0007669"/>
    <property type="project" value="InterPro"/>
</dbReference>
<dbReference type="PROSITE" id="PS50053">
    <property type="entry name" value="UBIQUITIN_2"/>
    <property type="match status" value="2"/>
</dbReference>
<dbReference type="Gene3D" id="3.40.50.300">
    <property type="entry name" value="P-loop containing nucleotide triphosphate hydrolases"/>
    <property type="match status" value="1"/>
</dbReference>
<evidence type="ECO:0000313" key="8">
    <source>
        <dbReference type="RefSeq" id="XP_022084321.1"/>
    </source>
</evidence>
<dbReference type="InterPro" id="IPR000626">
    <property type="entry name" value="Ubiquitin-like_dom"/>
</dbReference>
<dbReference type="InterPro" id="IPR011029">
    <property type="entry name" value="DEATH-like_dom_sf"/>
</dbReference>
<evidence type="ECO:0000259" key="4">
    <source>
        <dbReference type="PROSITE" id="PS50017"/>
    </source>
</evidence>